<evidence type="ECO:0000259" key="3">
    <source>
        <dbReference type="Pfam" id="PF16344"/>
    </source>
</evidence>
<dbReference type="Gene3D" id="2.60.120.1440">
    <property type="match status" value="1"/>
</dbReference>
<accession>A0A3S0P8Y4</accession>
<evidence type="ECO:0000259" key="2">
    <source>
        <dbReference type="Pfam" id="PF04773"/>
    </source>
</evidence>
<feature type="domain" description="FecR protein" evidence="2">
    <location>
        <begin position="86"/>
        <end position="172"/>
    </location>
</feature>
<protein>
    <submittedName>
        <fullName evidence="4">DUF4974 domain-containing protein</fullName>
    </submittedName>
</protein>
<evidence type="ECO:0000256" key="1">
    <source>
        <dbReference type="SAM" id="Phobius"/>
    </source>
</evidence>
<dbReference type="InterPro" id="IPR032508">
    <property type="entry name" value="FecR_C"/>
</dbReference>
<evidence type="ECO:0000313" key="4">
    <source>
        <dbReference type="EMBL" id="RUL59856.1"/>
    </source>
</evidence>
<dbReference type="OrthoDB" id="643766at2"/>
<proteinExistence type="predicted"/>
<dbReference type="InterPro" id="IPR006860">
    <property type="entry name" value="FecR"/>
</dbReference>
<dbReference type="PANTHER" id="PTHR30273">
    <property type="entry name" value="PERIPLASMIC SIGNAL SENSOR AND SIGMA FACTOR ACTIVATOR FECR-RELATED"/>
    <property type="match status" value="1"/>
</dbReference>
<keyword evidence="1" id="KW-1133">Transmembrane helix</keyword>
<reference evidence="4 5" key="1">
    <citation type="submission" date="2018-12" db="EMBL/GenBank/DDBJ databases">
        <title>Genome sequencing of Prevotella sp. KCOM 3155 (= JS262).</title>
        <authorList>
            <person name="Kook J.-K."/>
            <person name="Park S.-N."/>
            <person name="Lim Y.K."/>
        </authorList>
    </citation>
    <scope>NUCLEOTIDE SEQUENCE [LARGE SCALE GENOMIC DNA]</scope>
    <source>
        <strain evidence="4 5">KCOM 3155</strain>
    </source>
</reference>
<dbReference type="GO" id="GO:0016989">
    <property type="term" value="F:sigma factor antagonist activity"/>
    <property type="evidence" value="ECO:0007669"/>
    <property type="project" value="TreeGrafter"/>
</dbReference>
<dbReference type="InterPro" id="IPR012373">
    <property type="entry name" value="Ferrdict_sens_TM"/>
</dbReference>
<comment type="caution">
    <text evidence="4">The sequence shown here is derived from an EMBL/GenBank/DDBJ whole genome shotgun (WGS) entry which is preliminary data.</text>
</comment>
<dbReference type="Proteomes" id="UP000278983">
    <property type="component" value="Unassembled WGS sequence"/>
</dbReference>
<dbReference type="EMBL" id="RYYU01000001">
    <property type="protein sequence ID" value="RUL59856.1"/>
    <property type="molecule type" value="Genomic_DNA"/>
</dbReference>
<dbReference type="RefSeq" id="WP_126678958.1">
    <property type="nucleotide sequence ID" value="NZ_RYYU01000001.1"/>
</dbReference>
<keyword evidence="1" id="KW-0472">Membrane</keyword>
<sequence>MNKNTEDKNLAFVTKFYRSRRLDCNEAMKRVMMNGERLALSERDETKWRKNVKRSTLIRIAASILLLISIGISIYLANKDDTVVISAADTARIVTMPDNSRIALRPHSELSYESSDPRTLRLKGDAYFEVARDEKHPFTVNNGVSTVRVLGTRFQITQNGRATTVYVSQGRVSFSANATRDSIILSRNQKAEIRTGNASPLLIPTGSPNQTAWATGTLVFKNAGIDEVVADLSLCFNKKFVAPKTSKRLTAEFKTDNLQEILNIIKETIGAEIHCEEQ</sequence>
<dbReference type="PANTHER" id="PTHR30273:SF2">
    <property type="entry name" value="PROTEIN FECR"/>
    <property type="match status" value="1"/>
</dbReference>
<feature type="transmembrane region" description="Helical" evidence="1">
    <location>
        <begin position="57"/>
        <end position="77"/>
    </location>
</feature>
<organism evidence="4 5">
    <name type="scientific">Prevotella koreensis</name>
    <dbReference type="NCBI Taxonomy" id="2490854"/>
    <lineage>
        <taxon>Bacteria</taxon>
        <taxon>Pseudomonadati</taxon>
        <taxon>Bacteroidota</taxon>
        <taxon>Bacteroidia</taxon>
        <taxon>Bacteroidales</taxon>
        <taxon>Prevotellaceae</taxon>
        <taxon>Prevotella</taxon>
    </lineage>
</organism>
<dbReference type="Pfam" id="PF04773">
    <property type="entry name" value="FecR"/>
    <property type="match status" value="1"/>
</dbReference>
<keyword evidence="1" id="KW-0812">Transmembrane</keyword>
<dbReference type="Gene3D" id="3.55.50.30">
    <property type="match status" value="1"/>
</dbReference>
<name>A0A3S0P8Y4_9BACT</name>
<gene>
    <name evidence="4" type="ORF">EHV08_08890</name>
</gene>
<keyword evidence="5" id="KW-1185">Reference proteome</keyword>
<evidence type="ECO:0000313" key="5">
    <source>
        <dbReference type="Proteomes" id="UP000278983"/>
    </source>
</evidence>
<feature type="domain" description="Protein FecR C-terminal" evidence="3">
    <location>
        <begin position="218"/>
        <end position="274"/>
    </location>
</feature>
<dbReference type="AlphaFoldDB" id="A0A3S0P8Y4"/>
<dbReference type="Pfam" id="PF16344">
    <property type="entry name" value="FecR_C"/>
    <property type="match status" value="1"/>
</dbReference>
<dbReference type="PIRSF" id="PIRSF018266">
    <property type="entry name" value="FecR"/>
    <property type="match status" value="1"/>
</dbReference>